<dbReference type="SUPFAM" id="SSF56672">
    <property type="entry name" value="DNA/RNA polymerases"/>
    <property type="match status" value="1"/>
</dbReference>
<feature type="region of interest" description="Disordered" evidence="1">
    <location>
        <begin position="1"/>
        <end position="34"/>
    </location>
</feature>
<feature type="domain" description="Reverse transcriptase Ty1/copia-type" evidence="2">
    <location>
        <begin position="78"/>
        <end position="180"/>
    </location>
</feature>
<evidence type="ECO:0000313" key="3">
    <source>
        <dbReference type="EMBL" id="GJT88289.1"/>
    </source>
</evidence>
<dbReference type="Proteomes" id="UP001151760">
    <property type="component" value="Unassembled WGS sequence"/>
</dbReference>
<dbReference type="InterPro" id="IPR043502">
    <property type="entry name" value="DNA/RNA_pol_sf"/>
</dbReference>
<dbReference type="Pfam" id="PF07727">
    <property type="entry name" value="RVT_2"/>
    <property type="match status" value="1"/>
</dbReference>
<protein>
    <submittedName>
        <fullName evidence="3">Retrovirus-related pol polyprotein from transposon TNT 1-94</fullName>
    </submittedName>
</protein>
<proteinExistence type="predicted"/>
<gene>
    <name evidence="3" type="ORF">Tco_1070006</name>
</gene>
<accession>A0ABQ5HLJ0</accession>
<evidence type="ECO:0000313" key="4">
    <source>
        <dbReference type="Proteomes" id="UP001151760"/>
    </source>
</evidence>
<sequence length="350" mass="39253">MSKSSVVTATDAHNQRQQQHTTLSTSTTVAANTPPLNIQTTNETTNQASTIAANENIIQAETNKENAQVEEDGFINIFSTPEGIDFKESFALVARLEVIQLFVAYAALKSFPIYQMDVKTVFLNGPLKEEVNVNQLDGFVDPHHPDKVYRFKKALYGLKQAPRAWYDKLSNLLVSKGFSKGIQIHQSPRGIFINQAKYAQEILKKHGMTSCDSVGTLMDTKPLDAELSGTPVDQTKYHSMVGALIYLTASRPDIVHAACYCARYQARPTEKHLREVKRIFRYRCLDTLKSTSGGIQFLGGDKLVSWSTEYQLTDLFTKALTEDRFKYLVRRLGMRCLTPEDLEVLANESA</sequence>
<reference evidence="3" key="1">
    <citation type="journal article" date="2022" name="Int. J. Mol. Sci.">
        <title>Draft Genome of Tanacetum Coccineum: Genomic Comparison of Closely Related Tanacetum-Family Plants.</title>
        <authorList>
            <person name="Yamashiro T."/>
            <person name="Shiraishi A."/>
            <person name="Nakayama K."/>
            <person name="Satake H."/>
        </authorList>
    </citation>
    <scope>NUCLEOTIDE SEQUENCE</scope>
</reference>
<evidence type="ECO:0000256" key="1">
    <source>
        <dbReference type="SAM" id="MobiDB-lite"/>
    </source>
</evidence>
<name>A0ABQ5HLJ0_9ASTR</name>
<feature type="compositionally biased region" description="Polar residues" evidence="1">
    <location>
        <begin position="1"/>
        <end position="12"/>
    </location>
</feature>
<dbReference type="PANTHER" id="PTHR11439">
    <property type="entry name" value="GAG-POL-RELATED RETROTRANSPOSON"/>
    <property type="match status" value="1"/>
</dbReference>
<evidence type="ECO:0000259" key="2">
    <source>
        <dbReference type="Pfam" id="PF07727"/>
    </source>
</evidence>
<comment type="caution">
    <text evidence="3">The sequence shown here is derived from an EMBL/GenBank/DDBJ whole genome shotgun (WGS) entry which is preliminary data.</text>
</comment>
<dbReference type="PANTHER" id="PTHR11439:SF509">
    <property type="entry name" value="RNA-DIRECTED DNA POLYMERASE"/>
    <property type="match status" value="1"/>
</dbReference>
<feature type="compositionally biased region" description="Low complexity" evidence="1">
    <location>
        <begin position="15"/>
        <end position="28"/>
    </location>
</feature>
<keyword evidence="4" id="KW-1185">Reference proteome</keyword>
<organism evidence="3 4">
    <name type="scientific">Tanacetum coccineum</name>
    <dbReference type="NCBI Taxonomy" id="301880"/>
    <lineage>
        <taxon>Eukaryota</taxon>
        <taxon>Viridiplantae</taxon>
        <taxon>Streptophyta</taxon>
        <taxon>Embryophyta</taxon>
        <taxon>Tracheophyta</taxon>
        <taxon>Spermatophyta</taxon>
        <taxon>Magnoliopsida</taxon>
        <taxon>eudicotyledons</taxon>
        <taxon>Gunneridae</taxon>
        <taxon>Pentapetalae</taxon>
        <taxon>asterids</taxon>
        <taxon>campanulids</taxon>
        <taxon>Asterales</taxon>
        <taxon>Asteraceae</taxon>
        <taxon>Asteroideae</taxon>
        <taxon>Anthemideae</taxon>
        <taxon>Anthemidinae</taxon>
        <taxon>Tanacetum</taxon>
    </lineage>
</organism>
<dbReference type="EMBL" id="BQNB010019717">
    <property type="protein sequence ID" value="GJT88289.1"/>
    <property type="molecule type" value="Genomic_DNA"/>
</dbReference>
<dbReference type="InterPro" id="IPR013103">
    <property type="entry name" value="RVT_2"/>
</dbReference>
<reference evidence="3" key="2">
    <citation type="submission" date="2022-01" db="EMBL/GenBank/DDBJ databases">
        <authorList>
            <person name="Yamashiro T."/>
            <person name="Shiraishi A."/>
            <person name="Satake H."/>
            <person name="Nakayama K."/>
        </authorList>
    </citation>
    <scope>NUCLEOTIDE SEQUENCE</scope>
</reference>